<dbReference type="AlphaFoldDB" id="A0A7H1NTF3"/>
<sequence>MAALFPSILHKCYGGTVGVYKRRSSFLKGETAFAVFLPERAIKGSACPQLYVLAGLTCTEETFLTKSTILSYAAEHDLILVAPDTSPRHTGLPGEDEAYDFGSGAGFYLDATASPWSSHYQMGSYISKELPAWIESSFPVKSNCKGIMGHSMGGHGALVHGLRNPDQWKSISAFAPICHPTQCLWGIKAFKGYLGEDTLSWEEYDATCLLLKGHIHPQSILIDQGREDNFLQQGQLRPLDFQAAARKVGQQLNLRFHEGYDHSYWFIQSFMKDHITHHLRFLW</sequence>
<dbReference type="InterPro" id="IPR014186">
    <property type="entry name" value="S-formylglutathione_hydrol"/>
</dbReference>
<dbReference type="SUPFAM" id="SSF53474">
    <property type="entry name" value="alpha/beta-Hydrolases"/>
    <property type="match status" value="1"/>
</dbReference>
<dbReference type="Pfam" id="PF00756">
    <property type="entry name" value="Esterase"/>
    <property type="match status" value="1"/>
</dbReference>
<dbReference type="PANTHER" id="PTHR10061">
    <property type="entry name" value="S-FORMYLGLUTATHIONE HYDROLASE"/>
    <property type="match status" value="1"/>
</dbReference>
<dbReference type="Gene3D" id="3.40.50.1820">
    <property type="entry name" value="alpha/beta hydrolase"/>
    <property type="match status" value="1"/>
</dbReference>
<dbReference type="InterPro" id="IPR029058">
    <property type="entry name" value="AB_hydrolase_fold"/>
</dbReference>
<dbReference type="NCBIfam" id="TIGR02821">
    <property type="entry name" value="fghA_ester_D"/>
    <property type="match status" value="1"/>
</dbReference>
<dbReference type="GO" id="GO:0046294">
    <property type="term" value="P:formaldehyde catabolic process"/>
    <property type="evidence" value="ECO:0007669"/>
    <property type="project" value="InterPro"/>
</dbReference>
<feature type="active site" description="Charge relay system" evidence="7">
    <location>
        <position position="151"/>
    </location>
</feature>
<gene>
    <name evidence="9" type="ORF">JGUZn3_18490</name>
</gene>
<dbReference type="EC" id="3.1.2.12" evidence="2 6"/>
<dbReference type="Proteomes" id="UP000516349">
    <property type="component" value="Chromosome"/>
</dbReference>
<name>A0A7H1NTF3_9PROT</name>
<evidence type="ECO:0000256" key="7">
    <source>
        <dbReference type="PIRSR" id="PIRSR614186-1"/>
    </source>
</evidence>
<feature type="active site" description="Charge relay system" evidence="7">
    <location>
        <position position="228"/>
    </location>
</feature>
<comment type="similarity">
    <text evidence="1 8">Belongs to the esterase D family.</text>
</comment>
<proteinExistence type="inferred from homology"/>
<dbReference type="RefSeq" id="WP_203413264.1">
    <property type="nucleotide sequence ID" value="NZ_CP060244.1"/>
</dbReference>
<keyword evidence="3 8" id="KW-0719">Serine esterase</keyword>
<evidence type="ECO:0000256" key="8">
    <source>
        <dbReference type="RuleBase" id="RU363068"/>
    </source>
</evidence>
<evidence type="ECO:0000313" key="9">
    <source>
        <dbReference type="EMBL" id="QNT79063.1"/>
    </source>
</evidence>
<comment type="catalytic activity">
    <reaction evidence="5 8">
        <text>S-formylglutathione + H2O = formate + glutathione + H(+)</text>
        <dbReference type="Rhea" id="RHEA:14961"/>
        <dbReference type="ChEBI" id="CHEBI:15377"/>
        <dbReference type="ChEBI" id="CHEBI:15378"/>
        <dbReference type="ChEBI" id="CHEBI:15740"/>
        <dbReference type="ChEBI" id="CHEBI:57688"/>
        <dbReference type="ChEBI" id="CHEBI:57925"/>
        <dbReference type="EC" id="3.1.2.12"/>
    </reaction>
</comment>
<keyword evidence="4 8" id="KW-0378">Hydrolase</keyword>
<evidence type="ECO:0000256" key="4">
    <source>
        <dbReference type="ARBA" id="ARBA00022801"/>
    </source>
</evidence>
<comment type="function">
    <text evidence="8">Serine hydrolase involved in the detoxification of formaldehyde.</text>
</comment>
<dbReference type="GO" id="GO:0052689">
    <property type="term" value="F:carboxylic ester hydrolase activity"/>
    <property type="evidence" value="ECO:0007669"/>
    <property type="project" value="UniProtKB-KW"/>
</dbReference>
<organism evidence="9 10">
    <name type="scientific">Entomobacter blattae</name>
    <dbReference type="NCBI Taxonomy" id="2762277"/>
    <lineage>
        <taxon>Bacteria</taxon>
        <taxon>Pseudomonadati</taxon>
        <taxon>Pseudomonadota</taxon>
        <taxon>Alphaproteobacteria</taxon>
        <taxon>Acetobacterales</taxon>
        <taxon>Acetobacteraceae</taxon>
        <taxon>Entomobacter</taxon>
    </lineage>
</organism>
<evidence type="ECO:0000313" key="10">
    <source>
        <dbReference type="Proteomes" id="UP000516349"/>
    </source>
</evidence>
<evidence type="ECO:0000256" key="1">
    <source>
        <dbReference type="ARBA" id="ARBA00005622"/>
    </source>
</evidence>
<dbReference type="FunFam" id="3.40.50.1820:FF:000002">
    <property type="entry name" value="S-formylglutathione hydrolase"/>
    <property type="match status" value="1"/>
</dbReference>
<dbReference type="KEGG" id="ebla:JGUZn3_18490"/>
<accession>A0A7H1NTF3</accession>
<reference evidence="9 10" key="1">
    <citation type="submission" date="2020-08" db="EMBL/GenBank/DDBJ databases">
        <title>Complete genome sequence of Entomobacter blattae G55GP.</title>
        <authorList>
            <person name="Poehlein A."/>
            <person name="Guzman J."/>
            <person name="Daniel R."/>
            <person name="Vilcinskas A."/>
        </authorList>
    </citation>
    <scope>NUCLEOTIDE SEQUENCE [LARGE SCALE GENOMIC DNA]</scope>
    <source>
        <strain evidence="9 10">G55GP</strain>
    </source>
</reference>
<evidence type="ECO:0000256" key="6">
    <source>
        <dbReference type="NCBIfam" id="TIGR02821"/>
    </source>
</evidence>
<feature type="active site" description="Charge relay system" evidence="7">
    <location>
        <position position="262"/>
    </location>
</feature>
<dbReference type="GO" id="GO:0005829">
    <property type="term" value="C:cytosol"/>
    <property type="evidence" value="ECO:0007669"/>
    <property type="project" value="TreeGrafter"/>
</dbReference>
<evidence type="ECO:0000256" key="5">
    <source>
        <dbReference type="ARBA" id="ARBA00047590"/>
    </source>
</evidence>
<dbReference type="GO" id="GO:0018738">
    <property type="term" value="F:S-formylglutathione hydrolase activity"/>
    <property type="evidence" value="ECO:0007669"/>
    <property type="project" value="UniProtKB-UniRule"/>
</dbReference>
<dbReference type="PANTHER" id="PTHR10061:SF0">
    <property type="entry name" value="S-FORMYLGLUTATHIONE HYDROLASE"/>
    <property type="match status" value="1"/>
</dbReference>
<evidence type="ECO:0000256" key="3">
    <source>
        <dbReference type="ARBA" id="ARBA00022487"/>
    </source>
</evidence>
<keyword evidence="10" id="KW-1185">Reference proteome</keyword>
<dbReference type="EMBL" id="CP060244">
    <property type="protein sequence ID" value="QNT79063.1"/>
    <property type="molecule type" value="Genomic_DNA"/>
</dbReference>
<evidence type="ECO:0000256" key="2">
    <source>
        <dbReference type="ARBA" id="ARBA00012479"/>
    </source>
</evidence>
<dbReference type="InterPro" id="IPR000801">
    <property type="entry name" value="Esterase-like"/>
</dbReference>
<protein>
    <recommendedName>
        <fullName evidence="2 6">S-formylglutathione hydrolase</fullName>
        <ecNumber evidence="2 6">3.1.2.12</ecNumber>
    </recommendedName>
</protein>